<comment type="caution">
    <text evidence="3">The sequence shown here is derived from an EMBL/GenBank/DDBJ whole genome shotgun (WGS) entry which is preliminary data.</text>
</comment>
<evidence type="ECO:0000313" key="3">
    <source>
        <dbReference type="EMBL" id="KAK3875489.1"/>
    </source>
</evidence>
<accession>A0AAE1FJS0</accession>
<proteinExistence type="predicted"/>
<organism evidence="3 4">
    <name type="scientific">Petrolisthes cinctipes</name>
    <name type="common">Flat porcelain crab</name>
    <dbReference type="NCBI Taxonomy" id="88211"/>
    <lineage>
        <taxon>Eukaryota</taxon>
        <taxon>Metazoa</taxon>
        <taxon>Ecdysozoa</taxon>
        <taxon>Arthropoda</taxon>
        <taxon>Crustacea</taxon>
        <taxon>Multicrustacea</taxon>
        <taxon>Malacostraca</taxon>
        <taxon>Eumalacostraca</taxon>
        <taxon>Eucarida</taxon>
        <taxon>Decapoda</taxon>
        <taxon>Pleocyemata</taxon>
        <taxon>Anomura</taxon>
        <taxon>Galatheoidea</taxon>
        <taxon>Porcellanidae</taxon>
        <taxon>Petrolisthes</taxon>
    </lineage>
</organism>
<reference evidence="3" key="1">
    <citation type="submission" date="2023-10" db="EMBL/GenBank/DDBJ databases">
        <title>Genome assemblies of two species of porcelain crab, Petrolisthes cinctipes and Petrolisthes manimaculis (Anomura: Porcellanidae).</title>
        <authorList>
            <person name="Angst P."/>
        </authorList>
    </citation>
    <scope>NUCLEOTIDE SEQUENCE</scope>
    <source>
        <strain evidence="3">PB745_01</strain>
        <tissue evidence="3">Gill</tissue>
    </source>
</reference>
<feature type="domain" description="Apple" evidence="2">
    <location>
        <begin position="43"/>
        <end position="85"/>
    </location>
</feature>
<sequence>MMMLARVVSSRFLVSLLLLLRLPVETSQKTWRKTGVDMKYDAEVVGVFKVSMMACAALCEASSTCKSYNYKGVTECQMLDWRPTAPTKDGDPKLVVATGWSFFNVHPPPLPDAGDVCPLGFAVVRYDQPGNLKYDFNIDGYTCVNKIYITTEISNGKTDCRMKLEYNTGVLFLNPLDLILNPQTSQEYYNVLKSCDSSMCLGMICILTDAGGMPISCTLLKQTHTTFPPAVKTQTPGVNYWYVYCTEP</sequence>
<dbReference type="EMBL" id="JAWQEG010001960">
    <property type="protein sequence ID" value="KAK3875489.1"/>
    <property type="molecule type" value="Genomic_DNA"/>
</dbReference>
<evidence type="ECO:0000256" key="1">
    <source>
        <dbReference type="SAM" id="SignalP"/>
    </source>
</evidence>
<dbReference type="Pfam" id="PF00024">
    <property type="entry name" value="PAN_1"/>
    <property type="match status" value="1"/>
</dbReference>
<evidence type="ECO:0000259" key="2">
    <source>
        <dbReference type="Pfam" id="PF00024"/>
    </source>
</evidence>
<gene>
    <name evidence="3" type="ORF">Pcinc_019645</name>
</gene>
<keyword evidence="1" id="KW-0732">Signal</keyword>
<dbReference type="AlphaFoldDB" id="A0AAE1FJS0"/>
<evidence type="ECO:0000313" key="4">
    <source>
        <dbReference type="Proteomes" id="UP001286313"/>
    </source>
</evidence>
<keyword evidence="4" id="KW-1185">Reference proteome</keyword>
<dbReference type="Proteomes" id="UP001286313">
    <property type="component" value="Unassembled WGS sequence"/>
</dbReference>
<feature type="chain" id="PRO_5041991268" description="Apple domain-containing protein" evidence="1">
    <location>
        <begin position="29"/>
        <end position="248"/>
    </location>
</feature>
<name>A0AAE1FJS0_PETCI</name>
<dbReference type="InterPro" id="IPR003609">
    <property type="entry name" value="Pan_app"/>
</dbReference>
<protein>
    <recommendedName>
        <fullName evidence="2">Apple domain-containing protein</fullName>
    </recommendedName>
</protein>
<feature type="signal peptide" evidence="1">
    <location>
        <begin position="1"/>
        <end position="28"/>
    </location>
</feature>